<dbReference type="PATRIC" id="fig|171383.3.peg.3820"/>
<dbReference type="Proteomes" id="UP000037530">
    <property type="component" value="Unassembled WGS sequence"/>
</dbReference>
<evidence type="ECO:0000313" key="2">
    <source>
        <dbReference type="Proteomes" id="UP000037530"/>
    </source>
</evidence>
<sequence>MQIKEAKIKFDAGCFKQACITDALMSQGYNLTLIGKKQADNAVLSSQRASEEAKAFKSYDAAIKAAKDIGFQDVTVRLSRLR</sequence>
<evidence type="ECO:0000313" key="1">
    <source>
        <dbReference type="EMBL" id="KOO06126.1"/>
    </source>
</evidence>
<proteinExistence type="predicted"/>
<gene>
    <name evidence="1" type="ORF">AKJ31_18730</name>
</gene>
<dbReference type="STRING" id="171383.AKJ31_18730"/>
<comment type="caution">
    <text evidence="1">The sequence shown here is derived from an EMBL/GenBank/DDBJ whole genome shotgun (WGS) entry which is preliminary data.</text>
</comment>
<dbReference type="RefSeq" id="WP_001165850.1">
    <property type="nucleotide sequence ID" value="NZ_LHPI01000020.1"/>
</dbReference>
<accession>A0A0M0HVL5</accession>
<dbReference type="EMBL" id="LHPI01000020">
    <property type="protein sequence ID" value="KOO06126.1"/>
    <property type="molecule type" value="Genomic_DNA"/>
</dbReference>
<organism evidence="1 2">
    <name type="scientific">Vibrio hepatarius</name>
    <dbReference type="NCBI Taxonomy" id="171383"/>
    <lineage>
        <taxon>Bacteria</taxon>
        <taxon>Pseudomonadati</taxon>
        <taxon>Pseudomonadota</taxon>
        <taxon>Gammaproteobacteria</taxon>
        <taxon>Vibrionales</taxon>
        <taxon>Vibrionaceae</taxon>
        <taxon>Vibrio</taxon>
        <taxon>Vibrio oreintalis group</taxon>
    </lineage>
</organism>
<protein>
    <recommendedName>
        <fullName evidence="3">Plasmid replication protein RepB</fullName>
    </recommendedName>
</protein>
<evidence type="ECO:0008006" key="3">
    <source>
        <dbReference type="Google" id="ProtNLM"/>
    </source>
</evidence>
<dbReference type="OrthoDB" id="5905816at2"/>
<keyword evidence="2" id="KW-1185">Reference proteome</keyword>
<dbReference type="AlphaFoldDB" id="A0A0M0HVL5"/>
<name>A0A0M0HVL5_9VIBR</name>
<reference evidence="2" key="1">
    <citation type="submission" date="2015-08" db="EMBL/GenBank/DDBJ databases">
        <title>Vibrio galatheae sp. nov., a novel member of the Vibrionaceae family isolated from the Solomon Islands.</title>
        <authorList>
            <person name="Giubergia S."/>
            <person name="Machado H."/>
            <person name="Mateiu R.V."/>
            <person name="Gram L."/>
        </authorList>
    </citation>
    <scope>NUCLEOTIDE SEQUENCE [LARGE SCALE GENOMIC DNA]</scope>
    <source>
        <strain evidence="2">DSM 19134</strain>
    </source>
</reference>